<accession>R7Q854</accession>
<comment type="similarity">
    <text evidence="2 9">Belongs to the mitochondrial carrier (TC 2.A.29) family.</text>
</comment>
<dbReference type="GO" id="GO:0055085">
    <property type="term" value="P:transmembrane transport"/>
    <property type="evidence" value="ECO:0007669"/>
    <property type="project" value="InterPro"/>
</dbReference>
<dbReference type="Proteomes" id="UP000012073">
    <property type="component" value="Unassembled WGS sequence"/>
</dbReference>
<name>R7Q854_CHOCR</name>
<evidence type="ECO:0008006" key="12">
    <source>
        <dbReference type="Google" id="ProtNLM"/>
    </source>
</evidence>
<feature type="repeat" description="Solcar" evidence="8">
    <location>
        <begin position="212"/>
        <end position="300"/>
    </location>
</feature>
<evidence type="ECO:0000256" key="2">
    <source>
        <dbReference type="ARBA" id="ARBA00006375"/>
    </source>
</evidence>
<keyword evidence="7 8" id="KW-0472">Membrane</keyword>
<dbReference type="PROSITE" id="PS50920">
    <property type="entry name" value="SOLCAR"/>
    <property type="match status" value="3"/>
</dbReference>
<evidence type="ECO:0000256" key="6">
    <source>
        <dbReference type="ARBA" id="ARBA00022989"/>
    </source>
</evidence>
<organism evidence="10 11">
    <name type="scientific">Chondrus crispus</name>
    <name type="common">Carrageen Irish moss</name>
    <name type="synonym">Polymorpha crispa</name>
    <dbReference type="NCBI Taxonomy" id="2769"/>
    <lineage>
        <taxon>Eukaryota</taxon>
        <taxon>Rhodophyta</taxon>
        <taxon>Florideophyceae</taxon>
        <taxon>Rhodymeniophycidae</taxon>
        <taxon>Gigartinales</taxon>
        <taxon>Gigartinaceae</taxon>
        <taxon>Chondrus</taxon>
    </lineage>
</organism>
<evidence type="ECO:0000256" key="7">
    <source>
        <dbReference type="ARBA" id="ARBA00023136"/>
    </source>
</evidence>
<dbReference type="OMA" id="FFGVYEF"/>
<evidence type="ECO:0000256" key="3">
    <source>
        <dbReference type="ARBA" id="ARBA00022448"/>
    </source>
</evidence>
<keyword evidence="5" id="KW-0677">Repeat</keyword>
<dbReference type="GeneID" id="17321061"/>
<evidence type="ECO:0000256" key="9">
    <source>
        <dbReference type="RuleBase" id="RU000488"/>
    </source>
</evidence>
<proteinExistence type="inferred from homology"/>
<dbReference type="Gramene" id="CDF33546">
    <property type="protein sequence ID" value="CDF33546"/>
    <property type="gene ID" value="CHC_T00002343001"/>
</dbReference>
<dbReference type="OrthoDB" id="415315at2759"/>
<dbReference type="GO" id="GO:0016020">
    <property type="term" value="C:membrane"/>
    <property type="evidence" value="ECO:0007669"/>
    <property type="project" value="UniProtKB-SubCell"/>
</dbReference>
<evidence type="ECO:0000313" key="10">
    <source>
        <dbReference type="EMBL" id="CDF33546.1"/>
    </source>
</evidence>
<evidence type="ECO:0000256" key="8">
    <source>
        <dbReference type="PROSITE-ProRule" id="PRU00282"/>
    </source>
</evidence>
<reference evidence="11" key="1">
    <citation type="journal article" date="2013" name="Proc. Natl. Acad. Sci. U.S.A.">
        <title>Genome structure and metabolic features in the red seaweed Chondrus crispus shed light on evolution of the Archaeplastida.</title>
        <authorList>
            <person name="Collen J."/>
            <person name="Porcel B."/>
            <person name="Carre W."/>
            <person name="Ball S.G."/>
            <person name="Chaparro C."/>
            <person name="Tonon T."/>
            <person name="Barbeyron T."/>
            <person name="Michel G."/>
            <person name="Noel B."/>
            <person name="Valentin K."/>
            <person name="Elias M."/>
            <person name="Artiguenave F."/>
            <person name="Arun A."/>
            <person name="Aury J.M."/>
            <person name="Barbosa-Neto J.F."/>
            <person name="Bothwell J.H."/>
            <person name="Bouget F.Y."/>
            <person name="Brillet L."/>
            <person name="Cabello-Hurtado F."/>
            <person name="Capella-Gutierrez S."/>
            <person name="Charrier B."/>
            <person name="Cladiere L."/>
            <person name="Cock J.M."/>
            <person name="Coelho S.M."/>
            <person name="Colleoni C."/>
            <person name="Czjzek M."/>
            <person name="Da Silva C."/>
            <person name="Delage L."/>
            <person name="Denoeud F."/>
            <person name="Deschamps P."/>
            <person name="Dittami S.M."/>
            <person name="Gabaldon T."/>
            <person name="Gachon C.M."/>
            <person name="Groisillier A."/>
            <person name="Herve C."/>
            <person name="Jabbari K."/>
            <person name="Katinka M."/>
            <person name="Kloareg B."/>
            <person name="Kowalczyk N."/>
            <person name="Labadie K."/>
            <person name="Leblanc C."/>
            <person name="Lopez P.J."/>
            <person name="McLachlan D.H."/>
            <person name="Meslet-Cladiere L."/>
            <person name="Moustafa A."/>
            <person name="Nehr Z."/>
            <person name="Nyvall Collen P."/>
            <person name="Panaud O."/>
            <person name="Partensky F."/>
            <person name="Poulain J."/>
            <person name="Rensing S.A."/>
            <person name="Rousvoal S."/>
            <person name="Samson G."/>
            <person name="Symeonidi A."/>
            <person name="Weissenbach J."/>
            <person name="Zambounis A."/>
            <person name="Wincker P."/>
            <person name="Boyen C."/>
        </authorList>
    </citation>
    <scope>NUCLEOTIDE SEQUENCE [LARGE SCALE GENOMIC DNA]</scope>
    <source>
        <strain evidence="11">cv. Stackhouse</strain>
    </source>
</reference>
<keyword evidence="3 9" id="KW-0813">Transport</keyword>
<dbReference type="PROSITE" id="PS51257">
    <property type="entry name" value="PROKAR_LIPOPROTEIN"/>
    <property type="match status" value="1"/>
</dbReference>
<dbReference type="InterPro" id="IPR018108">
    <property type="entry name" value="MCP_transmembrane"/>
</dbReference>
<dbReference type="KEGG" id="ccp:CHC_T00002343001"/>
<dbReference type="PANTHER" id="PTHR45667">
    <property type="entry name" value="S-ADENOSYLMETHIONINE MITOCHONDRIAL CARRIER PROTEIN"/>
    <property type="match status" value="1"/>
</dbReference>
<dbReference type="AlphaFoldDB" id="R7Q854"/>
<keyword evidence="11" id="KW-1185">Reference proteome</keyword>
<dbReference type="Pfam" id="PF00153">
    <property type="entry name" value="Mito_carr"/>
    <property type="match status" value="3"/>
</dbReference>
<dbReference type="SUPFAM" id="SSF103506">
    <property type="entry name" value="Mitochondrial carrier"/>
    <property type="match status" value="1"/>
</dbReference>
<evidence type="ECO:0000313" key="11">
    <source>
        <dbReference type="Proteomes" id="UP000012073"/>
    </source>
</evidence>
<feature type="repeat" description="Solcar" evidence="8">
    <location>
        <begin position="114"/>
        <end position="202"/>
    </location>
</feature>
<dbReference type="InterPro" id="IPR002067">
    <property type="entry name" value="MCP"/>
</dbReference>
<keyword evidence="4 8" id="KW-0812">Transmembrane</keyword>
<protein>
    <recommendedName>
        <fullName evidence="12">Mitochondrial carrier protein</fullName>
    </recommendedName>
</protein>
<dbReference type="PhylomeDB" id="R7Q854"/>
<evidence type="ECO:0000256" key="5">
    <source>
        <dbReference type="ARBA" id="ARBA00022737"/>
    </source>
</evidence>
<comment type="subcellular location">
    <subcellularLocation>
        <location evidence="1">Membrane</location>
        <topology evidence="1">Multi-pass membrane protein</topology>
    </subcellularLocation>
</comment>
<evidence type="ECO:0000256" key="1">
    <source>
        <dbReference type="ARBA" id="ARBA00004141"/>
    </source>
</evidence>
<gene>
    <name evidence="10" type="ORF">CHC_T00002343001</name>
</gene>
<evidence type="ECO:0000256" key="4">
    <source>
        <dbReference type="ARBA" id="ARBA00022692"/>
    </source>
</evidence>
<dbReference type="InterPro" id="IPR023395">
    <property type="entry name" value="MCP_dom_sf"/>
</dbReference>
<dbReference type="Gene3D" id="1.50.40.10">
    <property type="entry name" value="Mitochondrial carrier domain"/>
    <property type="match status" value="2"/>
</dbReference>
<keyword evidence="6" id="KW-1133">Transmembrane helix</keyword>
<sequence length="315" mass="34326">MGREPELSHGTSSERYAILSDLIAGGLAGLACDLALHPIDTVKSRLHVQKGPPFKYRSIFHGFRLIAQQEGIRRGLYAGFGAVLAGTIPTHAVMFAGYKAVKRRSEQEIYDEQRLAVVDVASGAFGEILALPFYVPAEVIAKRMQVATLGPARNYNSAAHAARSIYITEGPQGLMSGFWPTMLRDVPFTAIQFSLFSLSKDWLHRTTGRPEPSTIEATGLGVLVGVIAASLTNPFDVIKTRFMTQSSGSEQKYFTISQCLRRIIAEEGISALGRGLAARCLWVGPGSGITLAVYERTSRYLKKSWQVEADTTATQ</sequence>
<dbReference type="EMBL" id="HG001649">
    <property type="protein sequence ID" value="CDF33546.1"/>
    <property type="molecule type" value="Genomic_DNA"/>
</dbReference>
<feature type="repeat" description="Solcar" evidence="8">
    <location>
        <begin position="16"/>
        <end position="104"/>
    </location>
</feature>
<dbReference type="PRINTS" id="PR00926">
    <property type="entry name" value="MITOCARRIER"/>
</dbReference>
<dbReference type="RefSeq" id="XP_005713349.1">
    <property type="nucleotide sequence ID" value="XM_005713292.1"/>
</dbReference>